<comment type="caution">
    <text evidence="2">The sequence shown here is derived from an EMBL/GenBank/DDBJ whole genome shotgun (WGS) entry which is preliminary data.</text>
</comment>
<protein>
    <submittedName>
        <fullName evidence="2">Uncharacterized protein</fullName>
    </submittedName>
</protein>
<evidence type="ECO:0000313" key="2">
    <source>
        <dbReference type="EMBL" id="KAK7437618.1"/>
    </source>
</evidence>
<keyword evidence="1" id="KW-0812">Transmembrane</keyword>
<keyword evidence="1" id="KW-1133">Transmembrane helix</keyword>
<dbReference type="EMBL" id="JBANRG010000084">
    <property type="protein sequence ID" value="KAK7437618.1"/>
    <property type="molecule type" value="Genomic_DNA"/>
</dbReference>
<organism evidence="2 3">
    <name type="scientific">Marasmiellus scandens</name>
    <dbReference type="NCBI Taxonomy" id="2682957"/>
    <lineage>
        <taxon>Eukaryota</taxon>
        <taxon>Fungi</taxon>
        <taxon>Dikarya</taxon>
        <taxon>Basidiomycota</taxon>
        <taxon>Agaricomycotina</taxon>
        <taxon>Agaricomycetes</taxon>
        <taxon>Agaricomycetidae</taxon>
        <taxon>Agaricales</taxon>
        <taxon>Marasmiineae</taxon>
        <taxon>Omphalotaceae</taxon>
        <taxon>Marasmiellus</taxon>
    </lineage>
</organism>
<evidence type="ECO:0000313" key="3">
    <source>
        <dbReference type="Proteomes" id="UP001498398"/>
    </source>
</evidence>
<feature type="transmembrane region" description="Helical" evidence="1">
    <location>
        <begin position="58"/>
        <end position="84"/>
    </location>
</feature>
<proteinExistence type="predicted"/>
<sequence>MIDLKGSISSISVIVSSAALLVTNLTATSLIAYRAWYYRKYIKDHIGSASGSKRVEKILILLVESGSIFCVLWLVALLGSIGLLNEVAETYFTSVLPHAETIYPNIIILLTTLQKTHCDTTLQGQSVSQPLQFASAQQSLMTSRSNYIRNVALGAEIAPNKIYTVQKEGRGEGMEIV</sequence>
<keyword evidence="3" id="KW-1185">Reference proteome</keyword>
<evidence type="ECO:0000256" key="1">
    <source>
        <dbReference type="SAM" id="Phobius"/>
    </source>
</evidence>
<feature type="transmembrane region" description="Helical" evidence="1">
    <location>
        <begin position="12"/>
        <end position="37"/>
    </location>
</feature>
<name>A0ABR1IP00_9AGAR</name>
<gene>
    <name evidence="2" type="ORF">VKT23_018517</name>
</gene>
<dbReference type="Proteomes" id="UP001498398">
    <property type="component" value="Unassembled WGS sequence"/>
</dbReference>
<keyword evidence="1" id="KW-0472">Membrane</keyword>
<accession>A0ABR1IP00</accession>
<reference evidence="2 3" key="1">
    <citation type="submission" date="2024-01" db="EMBL/GenBank/DDBJ databases">
        <title>A draft genome for the cacao thread blight pathogen Marasmiellus scandens.</title>
        <authorList>
            <person name="Baruah I.K."/>
            <person name="Leung J."/>
            <person name="Bukari Y."/>
            <person name="Amoako-Attah I."/>
            <person name="Meinhardt L.W."/>
            <person name="Bailey B.A."/>
            <person name="Cohen S.P."/>
        </authorList>
    </citation>
    <scope>NUCLEOTIDE SEQUENCE [LARGE SCALE GENOMIC DNA]</scope>
    <source>
        <strain evidence="2 3">GH-19</strain>
    </source>
</reference>